<dbReference type="AlphaFoldDB" id="A0A919ND53"/>
<gene>
    <name evidence="3" type="ORF">Asi03nite_62710</name>
</gene>
<name>A0A919ND53_9ACTN</name>
<feature type="compositionally biased region" description="Low complexity" evidence="1">
    <location>
        <begin position="210"/>
        <end position="232"/>
    </location>
</feature>
<feature type="compositionally biased region" description="Low complexity" evidence="1">
    <location>
        <begin position="110"/>
        <end position="141"/>
    </location>
</feature>
<keyword evidence="4" id="KW-1185">Reference proteome</keyword>
<evidence type="ECO:0000313" key="3">
    <source>
        <dbReference type="EMBL" id="GIF08733.1"/>
    </source>
</evidence>
<evidence type="ECO:0000256" key="1">
    <source>
        <dbReference type="SAM" id="MobiDB-lite"/>
    </source>
</evidence>
<dbReference type="Proteomes" id="UP000629619">
    <property type="component" value="Unassembled WGS sequence"/>
</dbReference>
<keyword evidence="2" id="KW-1133">Transmembrane helix</keyword>
<sequence>MSLWRRIRGELAGAWRSVRYDLGRRPPEHPGGPEVTSTGLTTFPGSLMEWRTAEPVTDARPTRRFLAVAALCLLALAGAIGSYLLVARGLPAASQDPVAGAPLPPPPSPAAAASPASRAAASPAAARTRAGVPAARMGAAARPHRGARPGPPPGTGSAAPARSAGPVPVTERPAVRRPPAATPECHCVTPPVPTPTVPASSGTERPDPGDSPAAGPSAPASTSTQPSPDTSGADPGDDRRHRHRHR</sequence>
<protein>
    <submittedName>
        <fullName evidence="3">Uncharacterized protein</fullName>
    </submittedName>
</protein>
<keyword evidence="2" id="KW-0812">Transmembrane</keyword>
<feature type="region of interest" description="Disordered" evidence="1">
    <location>
        <begin position="98"/>
        <end position="246"/>
    </location>
</feature>
<evidence type="ECO:0000313" key="4">
    <source>
        <dbReference type="Proteomes" id="UP000629619"/>
    </source>
</evidence>
<dbReference type="RefSeq" id="WP_203684079.1">
    <property type="nucleotide sequence ID" value="NZ_BOMW01000066.1"/>
</dbReference>
<dbReference type="EMBL" id="BOMW01000066">
    <property type="protein sequence ID" value="GIF08733.1"/>
    <property type="molecule type" value="Genomic_DNA"/>
</dbReference>
<feature type="compositionally biased region" description="Low complexity" evidence="1">
    <location>
        <begin position="155"/>
        <end position="184"/>
    </location>
</feature>
<comment type="caution">
    <text evidence="3">The sequence shown here is derived from an EMBL/GenBank/DDBJ whole genome shotgun (WGS) entry which is preliminary data.</text>
</comment>
<reference evidence="3" key="1">
    <citation type="submission" date="2021-01" db="EMBL/GenBank/DDBJ databases">
        <title>Whole genome shotgun sequence of Actinoplanes siamensis NBRC 109076.</title>
        <authorList>
            <person name="Komaki H."/>
            <person name="Tamura T."/>
        </authorList>
    </citation>
    <scope>NUCLEOTIDE SEQUENCE</scope>
    <source>
        <strain evidence="3">NBRC 109076</strain>
    </source>
</reference>
<proteinExistence type="predicted"/>
<feature type="transmembrane region" description="Helical" evidence="2">
    <location>
        <begin position="65"/>
        <end position="86"/>
    </location>
</feature>
<feature type="region of interest" description="Disordered" evidence="1">
    <location>
        <begin position="23"/>
        <end position="42"/>
    </location>
</feature>
<organism evidence="3 4">
    <name type="scientific">Actinoplanes siamensis</name>
    <dbReference type="NCBI Taxonomy" id="1223317"/>
    <lineage>
        <taxon>Bacteria</taxon>
        <taxon>Bacillati</taxon>
        <taxon>Actinomycetota</taxon>
        <taxon>Actinomycetes</taxon>
        <taxon>Micromonosporales</taxon>
        <taxon>Micromonosporaceae</taxon>
        <taxon>Actinoplanes</taxon>
    </lineage>
</organism>
<keyword evidence="2" id="KW-0472">Membrane</keyword>
<evidence type="ECO:0000256" key="2">
    <source>
        <dbReference type="SAM" id="Phobius"/>
    </source>
</evidence>
<accession>A0A919ND53</accession>